<dbReference type="Pfam" id="PF13679">
    <property type="entry name" value="Methyltransf_32"/>
    <property type="match status" value="1"/>
</dbReference>
<evidence type="ECO:0000259" key="1">
    <source>
        <dbReference type="Pfam" id="PF13679"/>
    </source>
</evidence>
<evidence type="ECO:0000313" key="3">
    <source>
        <dbReference type="Proteomes" id="UP001292094"/>
    </source>
</evidence>
<protein>
    <recommendedName>
        <fullName evidence="1">Methyltransferase domain-containing protein</fullName>
    </recommendedName>
</protein>
<dbReference type="EMBL" id="JAWZYT010000387">
    <property type="protein sequence ID" value="KAK4324055.1"/>
    <property type="molecule type" value="Genomic_DNA"/>
</dbReference>
<reference evidence="2" key="1">
    <citation type="submission" date="2023-11" db="EMBL/GenBank/DDBJ databases">
        <title>Genome assemblies of two species of porcelain crab, Petrolisthes cinctipes and Petrolisthes manimaculis (Anomura: Porcellanidae).</title>
        <authorList>
            <person name="Angst P."/>
        </authorList>
    </citation>
    <scope>NUCLEOTIDE SEQUENCE</scope>
    <source>
        <strain evidence="2">PB745_02</strain>
        <tissue evidence="2">Gill</tissue>
    </source>
</reference>
<sequence>MPQYVHLTSGTVNVWENYTRDAVQLLRVYNKLLDSYVLDFFSEDLWSQLNPKWLAVLDKLTPTDLASFLSCNAELSMKTAWPLSLLAMRAAAFTYTLPRKSVLSIDKLERYLSKQKLNVKVECGMSCKDHNITNSSQTMDSSKMKSTSSVSHSEFSRNCVVSAVRESDPSDSVDNIGGTNLQSCGSEQVKTIAKESHNETFSVTNWQQINAETIKINNSPLQPSEVEWGDAASELSAAAGQHKLLQHVFRRHLKPKKQHEVARLALVAGRVCREAGIAVAVDVGAGQGHLSRLLAYGHGIKVVCLEAENEFISGAKKFDHQLEQAVEKMKRHELNLPPLPPAPRHTVYHLHPNMNSQLFTQVVCGAWGGPSKGDDGPECGLLGLHTCGDLGPTLLRLFSHTPNCHALVSVGCCYMKLTQDSSNQTESPGYPMSQFVRHLPGHTLSYAAREIACHAIEMYASRLKEGADNLKVHCYRACLEVILVQHWPHHYHAGLRSVNRAHKMEFPKYATEAVARLSDVNLPENDLTSCQTQHNLTRWMQVVVYYSLRLLLAPVVETVILLDRLLFLHENGVDGLLFPAFDPNLSPRNHVLVAMKPKKET</sequence>
<gene>
    <name evidence="2" type="ORF">Pmani_005304</name>
</gene>
<dbReference type="Proteomes" id="UP001292094">
    <property type="component" value="Unassembled WGS sequence"/>
</dbReference>
<dbReference type="InterPro" id="IPR052220">
    <property type="entry name" value="METTL25"/>
</dbReference>
<name>A0AAE1QD62_9EUCA</name>
<accession>A0AAE1QD62</accession>
<dbReference type="PANTHER" id="PTHR12496:SF2">
    <property type="entry name" value="METHYLTRANSFERASE-LIKE PROTEIN 25B"/>
    <property type="match status" value="1"/>
</dbReference>
<feature type="domain" description="Methyltransferase" evidence="1">
    <location>
        <begin position="256"/>
        <end position="419"/>
    </location>
</feature>
<dbReference type="InterPro" id="IPR025714">
    <property type="entry name" value="Methyltranfer_dom"/>
</dbReference>
<dbReference type="AlphaFoldDB" id="A0AAE1QD62"/>
<keyword evidence="3" id="KW-1185">Reference proteome</keyword>
<dbReference type="PANTHER" id="PTHR12496">
    <property type="entry name" value="CGI-41 METHYLTRANSFERASE"/>
    <property type="match status" value="1"/>
</dbReference>
<evidence type="ECO:0000313" key="2">
    <source>
        <dbReference type="EMBL" id="KAK4324055.1"/>
    </source>
</evidence>
<organism evidence="2 3">
    <name type="scientific">Petrolisthes manimaculis</name>
    <dbReference type="NCBI Taxonomy" id="1843537"/>
    <lineage>
        <taxon>Eukaryota</taxon>
        <taxon>Metazoa</taxon>
        <taxon>Ecdysozoa</taxon>
        <taxon>Arthropoda</taxon>
        <taxon>Crustacea</taxon>
        <taxon>Multicrustacea</taxon>
        <taxon>Malacostraca</taxon>
        <taxon>Eumalacostraca</taxon>
        <taxon>Eucarida</taxon>
        <taxon>Decapoda</taxon>
        <taxon>Pleocyemata</taxon>
        <taxon>Anomura</taxon>
        <taxon>Galatheoidea</taxon>
        <taxon>Porcellanidae</taxon>
        <taxon>Petrolisthes</taxon>
    </lineage>
</organism>
<proteinExistence type="predicted"/>
<comment type="caution">
    <text evidence="2">The sequence shown here is derived from an EMBL/GenBank/DDBJ whole genome shotgun (WGS) entry which is preliminary data.</text>
</comment>